<proteinExistence type="inferred from homology"/>
<dbReference type="InterPro" id="IPR006052">
    <property type="entry name" value="TNF_dom"/>
</dbReference>
<accession>A0A8B7ZAU8</accession>
<evidence type="ECO:0000256" key="4">
    <source>
        <dbReference type="ARBA" id="ARBA00023136"/>
    </source>
</evidence>
<evidence type="ECO:0000256" key="1">
    <source>
        <dbReference type="ARBA" id="ARBA00004370"/>
    </source>
</evidence>
<evidence type="ECO:0000256" key="5">
    <source>
        <dbReference type="SAM" id="MobiDB-lite"/>
    </source>
</evidence>
<dbReference type="AlphaFoldDB" id="A0A8B7ZAU8"/>
<feature type="region of interest" description="Disordered" evidence="5">
    <location>
        <begin position="79"/>
        <end position="104"/>
    </location>
</feature>
<dbReference type="PANTHER" id="PTHR11471">
    <property type="entry name" value="TUMOR NECROSIS FACTOR FAMILY MEMBER"/>
    <property type="match status" value="1"/>
</dbReference>
<dbReference type="RefSeq" id="XP_022101940.1">
    <property type="nucleotide sequence ID" value="XM_022246248.1"/>
</dbReference>
<dbReference type="GO" id="GO:0006955">
    <property type="term" value="P:immune response"/>
    <property type="evidence" value="ECO:0007669"/>
    <property type="project" value="InterPro"/>
</dbReference>
<evidence type="ECO:0000313" key="8">
    <source>
        <dbReference type="Proteomes" id="UP000694845"/>
    </source>
</evidence>
<feature type="domain" description="THD" evidence="7">
    <location>
        <begin position="130"/>
        <end position="277"/>
    </location>
</feature>
<feature type="transmembrane region" description="Helical" evidence="6">
    <location>
        <begin position="46"/>
        <end position="66"/>
    </location>
</feature>
<comment type="subcellular location">
    <subcellularLocation>
        <location evidence="1">Membrane</location>
    </subcellularLocation>
</comment>
<keyword evidence="8" id="KW-1185">Reference proteome</keyword>
<evidence type="ECO:0000259" key="7">
    <source>
        <dbReference type="PROSITE" id="PS50049"/>
    </source>
</evidence>
<dbReference type="GeneID" id="110985310"/>
<dbReference type="GO" id="GO:0016020">
    <property type="term" value="C:membrane"/>
    <property type="evidence" value="ECO:0007669"/>
    <property type="project" value="UniProtKB-SubCell"/>
</dbReference>
<dbReference type="GO" id="GO:0005615">
    <property type="term" value="C:extracellular space"/>
    <property type="evidence" value="ECO:0007669"/>
    <property type="project" value="UniProtKB-KW"/>
</dbReference>
<evidence type="ECO:0000313" key="9">
    <source>
        <dbReference type="RefSeq" id="XP_022101940.1"/>
    </source>
</evidence>
<protein>
    <submittedName>
        <fullName evidence="9">Uncharacterized protein LOC110985310</fullName>
    </submittedName>
</protein>
<dbReference type="OrthoDB" id="5984440at2759"/>
<dbReference type="SUPFAM" id="SSF49842">
    <property type="entry name" value="TNF-like"/>
    <property type="match status" value="1"/>
</dbReference>
<keyword evidence="3" id="KW-0202">Cytokine</keyword>
<dbReference type="Proteomes" id="UP000694845">
    <property type="component" value="Unplaced"/>
</dbReference>
<dbReference type="GO" id="GO:0005125">
    <property type="term" value="F:cytokine activity"/>
    <property type="evidence" value="ECO:0007669"/>
    <property type="project" value="UniProtKB-KW"/>
</dbReference>
<sequence length="293" mass="32649">MALSYSNSNIEACLVKPVLEKTAEAEDAISYTASTKHRRAWHIIQLVLHVVLFTAVIWLVVQVLHLQNELIQLNLRQSSKPGGDSSNFKGNHTMSSDSEGPRVRRQISHGDSIGMDSSYDYGYPGNEGFPSFHVTGIQQPVGGNWFTFHTSMDPAFSKYSHETLGFVHNKFFEVTMPGYYFVYSQICYKVNDLSNGHEVVVLPDCGDGVEFTILRAKAPQRTVDNGQTALEDTGYAGGVFYLAANDRLGVRPFPGQLVPLEYQDNVAQTSYFGAFLLTPDRHVEVDADLRRCL</sequence>
<evidence type="ECO:0000256" key="3">
    <source>
        <dbReference type="ARBA" id="ARBA00022514"/>
    </source>
</evidence>
<feature type="compositionally biased region" description="Polar residues" evidence="5">
    <location>
        <begin position="79"/>
        <end position="98"/>
    </location>
</feature>
<organism evidence="8 9">
    <name type="scientific">Acanthaster planci</name>
    <name type="common">Crown-of-thorns starfish</name>
    <dbReference type="NCBI Taxonomy" id="133434"/>
    <lineage>
        <taxon>Eukaryota</taxon>
        <taxon>Metazoa</taxon>
        <taxon>Echinodermata</taxon>
        <taxon>Eleutherozoa</taxon>
        <taxon>Asterozoa</taxon>
        <taxon>Asteroidea</taxon>
        <taxon>Valvatacea</taxon>
        <taxon>Valvatida</taxon>
        <taxon>Acanthasteridae</taxon>
        <taxon>Acanthaster</taxon>
    </lineage>
</organism>
<reference evidence="9" key="1">
    <citation type="submission" date="2025-08" db="UniProtKB">
        <authorList>
            <consortium name="RefSeq"/>
        </authorList>
    </citation>
    <scope>IDENTIFICATION</scope>
</reference>
<evidence type="ECO:0000256" key="6">
    <source>
        <dbReference type="SAM" id="Phobius"/>
    </source>
</evidence>
<dbReference type="PANTHER" id="PTHR11471:SF13">
    <property type="entry name" value="TNF FAMILY PROFILE DOMAIN-CONTAINING PROTEIN"/>
    <property type="match status" value="1"/>
</dbReference>
<keyword evidence="6" id="KW-0812">Transmembrane</keyword>
<dbReference type="GO" id="GO:0005164">
    <property type="term" value="F:tumor necrosis factor receptor binding"/>
    <property type="evidence" value="ECO:0007669"/>
    <property type="project" value="InterPro"/>
</dbReference>
<evidence type="ECO:0000256" key="2">
    <source>
        <dbReference type="ARBA" id="ARBA00008670"/>
    </source>
</evidence>
<name>A0A8B7ZAU8_ACAPL</name>
<keyword evidence="4 6" id="KW-0472">Membrane</keyword>
<dbReference type="OMA" id="HRRAWHI"/>
<dbReference type="Pfam" id="PF00229">
    <property type="entry name" value="TNF"/>
    <property type="match status" value="1"/>
</dbReference>
<dbReference type="KEGG" id="aplc:110985310"/>
<keyword evidence="6" id="KW-1133">Transmembrane helix</keyword>
<dbReference type="Gene3D" id="2.60.120.40">
    <property type="match status" value="1"/>
</dbReference>
<dbReference type="InterPro" id="IPR008983">
    <property type="entry name" value="Tumour_necrosis_fac-like_dom"/>
</dbReference>
<gene>
    <name evidence="9" type="primary">LOC110985310</name>
</gene>
<comment type="similarity">
    <text evidence="2">Belongs to the tumor necrosis factor family.</text>
</comment>
<dbReference type="PROSITE" id="PS50049">
    <property type="entry name" value="THD_2"/>
    <property type="match status" value="1"/>
</dbReference>